<gene>
    <name evidence="2" type="ordered locus">Deipr_0708</name>
</gene>
<evidence type="ECO:0000313" key="2">
    <source>
        <dbReference type="EMBL" id="ADY25868.1"/>
    </source>
</evidence>
<accession>F0RLG4</accession>
<evidence type="ECO:0000256" key="1">
    <source>
        <dbReference type="SAM" id="Phobius"/>
    </source>
</evidence>
<protein>
    <recommendedName>
        <fullName evidence="4">5-bromo-4-chloroindolyl phosphate hydrolysis protein</fullName>
    </recommendedName>
</protein>
<feature type="transmembrane region" description="Helical" evidence="1">
    <location>
        <begin position="25"/>
        <end position="41"/>
    </location>
</feature>
<evidence type="ECO:0000313" key="3">
    <source>
        <dbReference type="Proteomes" id="UP000007718"/>
    </source>
</evidence>
<dbReference type="eggNOG" id="ENOG50338ZA">
    <property type="taxonomic scope" value="Bacteria"/>
</dbReference>
<dbReference type="Proteomes" id="UP000007718">
    <property type="component" value="Chromosome"/>
</dbReference>
<keyword evidence="1" id="KW-1133">Transmembrane helix</keyword>
<keyword evidence="1" id="KW-0472">Membrane</keyword>
<keyword evidence="1" id="KW-0812">Transmembrane</keyword>
<sequence length="214" mass="23516">MSRAAGGQTGGWAAGLQRHLRSTRHLVGTLLAVAGLLAHFAGLLEAFWLPIVLGLYALGVLVTPQTQTDLQLEELAGQQALRGELQTFLRGLHGRVAPDVQARLARLEAQLDDLLPRLRELELQGNPHAFTIRQIVTDYLPETFENYLRLPPRYAQQHVLLSGRTPHAVLLDQLALLEQTLESITVSVAQGDTGELLANGRFLQDKFGTPDLKL</sequence>
<dbReference type="RefSeq" id="WP_013614477.1">
    <property type="nucleotide sequence ID" value="NC_015161.1"/>
</dbReference>
<organism evidence="2 3">
    <name type="scientific">Deinococcus proteolyticus (strain ATCC 35074 / DSM 20540 / JCM 6276 / NBRC 101906 / NCIMB 13154 / VKM Ac-1939 / CCM 2703 / MRP)</name>
    <dbReference type="NCBI Taxonomy" id="693977"/>
    <lineage>
        <taxon>Bacteria</taxon>
        <taxon>Thermotogati</taxon>
        <taxon>Deinococcota</taxon>
        <taxon>Deinococci</taxon>
        <taxon>Deinococcales</taxon>
        <taxon>Deinococcaceae</taxon>
        <taxon>Deinococcus</taxon>
    </lineage>
</organism>
<evidence type="ECO:0008006" key="4">
    <source>
        <dbReference type="Google" id="ProtNLM"/>
    </source>
</evidence>
<proteinExistence type="predicted"/>
<keyword evidence="3" id="KW-1185">Reference proteome</keyword>
<dbReference type="STRING" id="693977.Deipr_0708"/>
<dbReference type="EMBL" id="CP002536">
    <property type="protein sequence ID" value="ADY25868.1"/>
    <property type="molecule type" value="Genomic_DNA"/>
</dbReference>
<reference evidence="2 3" key="2">
    <citation type="journal article" date="2012" name="Stand. Genomic Sci.">
        <title>Complete genome sequence of the orange-red pigmented, radioresistant Deinococcus proteolyticus type strain (MRP(T)).</title>
        <authorList>
            <person name="Copeland A."/>
            <person name="Zeytun A."/>
            <person name="Yassawong M."/>
            <person name="Nolan M."/>
            <person name="Lucas S."/>
            <person name="Hammon N."/>
            <person name="Deshpande S."/>
            <person name="Cheng J.F."/>
            <person name="Han C."/>
            <person name="Tapia R."/>
            <person name="Goodwin L.A."/>
            <person name="Pitluck S."/>
            <person name="Mavromatis K."/>
            <person name="Liolios K."/>
            <person name="Pagani I."/>
            <person name="Ivanova N."/>
            <person name="Mikhailova N."/>
            <person name="Pati A."/>
            <person name="Chen A."/>
            <person name="Palaniappan K."/>
            <person name="Land M."/>
            <person name="Hauser L."/>
            <person name="Jeffries C.D."/>
            <person name="Brambilla E.M."/>
            <person name="Rohde M."/>
            <person name="Sikorski J."/>
            <person name="Pukall R."/>
            <person name="Goker M."/>
            <person name="Detter J.C."/>
            <person name="Woyke T."/>
            <person name="Bristow J."/>
            <person name="Eisen J.A."/>
            <person name="Markowitz V."/>
            <person name="Hugenholtz P."/>
            <person name="Kyrpides N.C."/>
            <person name="Klenk H.P."/>
            <person name="Lapidus A."/>
        </authorList>
    </citation>
    <scope>NUCLEOTIDE SEQUENCE [LARGE SCALE GENOMIC DNA]</scope>
    <source>
        <strain evidence="3">ATCC 35074 / DSM 20540 / JCM 6276 / NBRC 101906 / NCIMB 13154 / VKM Ac-1939 / CCM 2703 / MRP</strain>
    </source>
</reference>
<dbReference type="HOGENOM" id="CLU_096040_0_0_0"/>
<dbReference type="KEGG" id="dpt:Deipr_0708"/>
<name>F0RLG4_DEIPM</name>
<reference evidence="3" key="1">
    <citation type="submission" date="2011-02" db="EMBL/GenBank/DDBJ databases">
        <title>The complete sequence of chromosome of Deinococcus proteolyticus DSM 20540.</title>
        <authorList>
            <consortium name="US DOE Joint Genome Institute (JGI-PGF)"/>
            <person name="Lucas S."/>
            <person name="Copeland A."/>
            <person name="Lapidus A."/>
            <person name="Bruce D."/>
            <person name="Goodwin L."/>
            <person name="Pitluck S."/>
            <person name="Kyrpides N."/>
            <person name="Mavromatis K."/>
            <person name="Pagani I."/>
            <person name="Ivanova N."/>
            <person name="Ovchinnikova G."/>
            <person name="Zeytun A."/>
            <person name="Detter J.C."/>
            <person name="Han C."/>
            <person name="Land M."/>
            <person name="Hauser L."/>
            <person name="Markowitz V."/>
            <person name="Cheng J.-F."/>
            <person name="Hugenholtz P."/>
            <person name="Woyke T."/>
            <person name="Wu D."/>
            <person name="Pukall R."/>
            <person name="Steenblock K."/>
            <person name="Brambilla E."/>
            <person name="Klenk H.-P."/>
            <person name="Eisen J.A."/>
        </authorList>
    </citation>
    <scope>NUCLEOTIDE SEQUENCE [LARGE SCALE GENOMIC DNA]</scope>
    <source>
        <strain evidence="3">ATCC 35074 / DSM 20540 / JCM 6276 / NBRC 101906 / NCIMB 13154 / VKM Ac-1939 / CCM 2703 / MRP</strain>
    </source>
</reference>
<dbReference type="AlphaFoldDB" id="F0RLG4"/>